<dbReference type="EMBL" id="FLUX01000006">
    <property type="protein sequence ID" value="SBW23515.1"/>
    <property type="molecule type" value="Genomic_DNA"/>
</dbReference>
<organism evidence="2 3">
    <name type="scientific">Citrobacter europaeus</name>
    <dbReference type="NCBI Taxonomy" id="1914243"/>
    <lineage>
        <taxon>Bacteria</taxon>
        <taxon>Pseudomonadati</taxon>
        <taxon>Pseudomonadota</taxon>
        <taxon>Gammaproteobacteria</taxon>
        <taxon>Enterobacterales</taxon>
        <taxon>Enterobacteriaceae</taxon>
        <taxon>Citrobacter</taxon>
    </lineage>
</organism>
<gene>
    <name evidence="2" type="ORF">BN4901_0253</name>
</gene>
<protein>
    <submittedName>
        <fullName evidence="2">Uncharacterized protein</fullName>
    </submittedName>
</protein>
<reference evidence="2 3" key="1">
    <citation type="submission" date="2016-04" db="EMBL/GenBank/DDBJ databases">
        <authorList>
            <person name="Mornico D."/>
        </authorList>
    </citation>
    <scope>NUCLEOTIDE SEQUENCE [LARGE SCALE GENOMIC DNA]</scope>
    <source>
        <strain evidence="2 3">A121</strain>
    </source>
</reference>
<feature type="transmembrane region" description="Helical" evidence="1">
    <location>
        <begin position="12"/>
        <end position="36"/>
    </location>
</feature>
<evidence type="ECO:0000313" key="3">
    <source>
        <dbReference type="Proteomes" id="UP000195338"/>
    </source>
</evidence>
<keyword evidence="1" id="KW-0812">Transmembrane</keyword>
<dbReference type="Proteomes" id="UP000195338">
    <property type="component" value="Unassembled WGS sequence"/>
</dbReference>
<accession>A0ABY0JKV5</accession>
<evidence type="ECO:0000256" key="1">
    <source>
        <dbReference type="SAM" id="Phobius"/>
    </source>
</evidence>
<name>A0ABY0JKV5_9ENTR</name>
<keyword evidence="3" id="KW-1185">Reference proteome</keyword>
<comment type="caution">
    <text evidence="2">The sequence shown here is derived from an EMBL/GenBank/DDBJ whole genome shotgun (WGS) entry which is preliminary data.</text>
</comment>
<keyword evidence="1" id="KW-1133">Transmembrane helix</keyword>
<evidence type="ECO:0000313" key="2">
    <source>
        <dbReference type="EMBL" id="SBW23515.1"/>
    </source>
</evidence>
<keyword evidence="1" id="KW-0472">Membrane</keyword>
<sequence length="37" mass="4665">MQPLERNKKTQNIMLALCWVILIAAFIFYCFDFYWFW</sequence>
<proteinExistence type="predicted"/>